<feature type="compositionally biased region" description="Acidic residues" evidence="11">
    <location>
        <begin position="4789"/>
        <end position="4802"/>
    </location>
</feature>
<dbReference type="GO" id="GO:0005524">
    <property type="term" value="F:ATP binding"/>
    <property type="evidence" value="ECO:0007669"/>
    <property type="project" value="UniProtKB-KW"/>
</dbReference>
<dbReference type="GeneID" id="9834948"/>
<dbReference type="CDD" id="cd00009">
    <property type="entry name" value="AAA"/>
    <property type="match status" value="3"/>
</dbReference>
<protein>
    <recommendedName>
        <fullName evidence="4 9">Midasin</fullName>
    </recommendedName>
</protein>
<evidence type="ECO:0000313" key="14">
    <source>
        <dbReference type="Proteomes" id="UP000009170"/>
    </source>
</evidence>
<feature type="compositionally biased region" description="Basic and acidic residues" evidence="11">
    <location>
        <begin position="4692"/>
        <end position="4704"/>
    </location>
</feature>
<dbReference type="PANTHER" id="PTHR48103">
    <property type="entry name" value="MIDASIN-RELATED"/>
    <property type="match status" value="1"/>
</dbReference>
<feature type="compositionally biased region" description="Acidic residues" evidence="11">
    <location>
        <begin position="4635"/>
        <end position="4656"/>
    </location>
</feature>
<dbReference type="SUPFAM" id="SSF53300">
    <property type="entry name" value="vWA-like"/>
    <property type="match status" value="1"/>
</dbReference>
<feature type="compositionally biased region" description="Gly residues" evidence="11">
    <location>
        <begin position="4925"/>
        <end position="4935"/>
    </location>
</feature>
<dbReference type="InterPro" id="IPR027417">
    <property type="entry name" value="P-loop_NTPase"/>
</dbReference>
<dbReference type="InterPro" id="IPR041190">
    <property type="entry name" value="Midasin_AAA_lid_5"/>
</dbReference>
<reference evidence="13 14" key="2">
    <citation type="journal article" date="2014" name="BMC Genomics">
        <title>An improved genome of the model marine alga Ostreococcus tauri unfolds by assessing Illumina de novo assemblies.</title>
        <authorList>
            <person name="Blanc-Mathieu R."/>
            <person name="Verhelst B."/>
            <person name="Derelle E."/>
            <person name="Rombauts S."/>
            <person name="Bouget F.Y."/>
            <person name="Carre I."/>
            <person name="Chateau A."/>
            <person name="Eyre-Walker A."/>
            <person name="Grimsley N."/>
            <person name="Moreau H."/>
            <person name="Piegu B."/>
            <person name="Rivals E."/>
            <person name="Schackwitz W."/>
            <person name="Van de Peer Y."/>
            <person name="Piganeau G."/>
        </authorList>
    </citation>
    <scope>NUCLEOTIDE SEQUENCE [LARGE SCALE GENOMIC DNA]</scope>
    <source>
        <strain evidence="14">OTTH 0595 / CCAP 157/2 / RCC745</strain>
    </source>
</reference>
<feature type="compositionally biased region" description="Basic and acidic residues" evidence="11">
    <location>
        <begin position="5117"/>
        <end position="5126"/>
    </location>
</feature>
<proteinExistence type="inferred from homology"/>
<dbReference type="PROSITE" id="PS50234">
    <property type="entry name" value="VWFA"/>
    <property type="match status" value="1"/>
</dbReference>
<dbReference type="PANTHER" id="PTHR48103:SF2">
    <property type="entry name" value="MIDASIN"/>
    <property type="match status" value="1"/>
</dbReference>
<feature type="compositionally biased region" description="Basic and acidic residues" evidence="11">
    <location>
        <begin position="5266"/>
        <end position="5276"/>
    </location>
</feature>
<feature type="compositionally biased region" description="Gly residues" evidence="11">
    <location>
        <begin position="5001"/>
        <end position="5014"/>
    </location>
</feature>
<organism evidence="13 14">
    <name type="scientific">Ostreococcus tauri</name>
    <name type="common">Marine green alga</name>
    <dbReference type="NCBI Taxonomy" id="70448"/>
    <lineage>
        <taxon>Eukaryota</taxon>
        <taxon>Viridiplantae</taxon>
        <taxon>Chlorophyta</taxon>
        <taxon>Mamiellophyceae</taxon>
        <taxon>Mamiellales</taxon>
        <taxon>Bathycoccaceae</taxon>
        <taxon>Ostreococcus</taxon>
    </lineage>
</organism>
<dbReference type="SMART" id="SM00382">
    <property type="entry name" value="AAA"/>
    <property type="match status" value="5"/>
</dbReference>
<dbReference type="Gene3D" id="3.40.50.300">
    <property type="entry name" value="P-loop containing nucleotide triphosphate hydrolases"/>
    <property type="match status" value="6"/>
</dbReference>
<evidence type="ECO:0000313" key="13">
    <source>
        <dbReference type="EMBL" id="CEF96755.1"/>
    </source>
</evidence>
<accession>A0A090LY22</accession>
<dbReference type="GO" id="GO:0030687">
    <property type="term" value="C:preribosome, large subunit precursor"/>
    <property type="evidence" value="ECO:0007669"/>
    <property type="project" value="TreeGrafter"/>
</dbReference>
<comment type="subcellular location">
    <subcellularLocation>
        <location evidence="1">Nucleus</location>
        <location evidence="1">Nucleolus</location>
    </subcellularLocation>
    <subcellularLocation>
        <location evidence="2">Nucleus</location>
        <location evidence="2">Nucleoplasm</location>
    </subcellularLocation>
</comment>
<dbReference type="GO" id="GO:0016887">
    <property type="term" value="F:ATP hydrolysis activity"/>
    <property type="evidence" value="ECO:0007669"/>
    <property type="project" value="InterPro"/>
</dbReference>
<dbReference type="InParanoid" id="A0A090LY22"/>
<dbReference type="GO" id="GO:0005654">
    <property type="term" value="C:nucleoplasm"/>
    <property type="evidence" value="ECO:0007669"/>
    <property type="project" value="UniProtKB-SubCell"/>
</dbReference>
<evidence type="ECO:0000256" key="4">
    <source>
        <dbReference type="ARBA" id="ARBA00017143"/>
    </source>
</evidence>
<evidence type="ECO:0000256" key="7">
    <source>
        <dbReference type="ARBA" id="ARBA00023186"/>
    </source>
</evidence>
<feature type="compositionally biased region" description="Acidic residues" evidence="11">
    <location>
        <begin position="4678"/>
        <end position="4691"/>
    </location>
</feature>
<dbReference type="Pfam" id="PF07728">
    <property type="entry name" value="AAA_5"/>
    <property type="match status" value="7"/>
</dbReference>
<dbReference type="KEGG" id="ota:OT_ostta01g04120"/>
<dbReference type="FunFam" id="3.40.50.300:FF:002451">
    <property type="entry name" value="Midasin"/>
    <property type="match status" value="1"/>
</dbReference>
<evidence type="ECO:0000256" key="9">
    <source>
        <dbReference type="PIRNR" id="PIRNR010340"/>
    </source>
</evidence>
<feature type="coiled-coil region" evidence="10">
    <location>
        <begin position="311"/>
        <end position="338"/>
    </location>
</feature>
<feature type="compositionally biased region" description="Basic and acidic residues" evidence="11">
    <location>
        <begin position="4726"/>
        <end position="4782"/>
    </location>
</feature>
<evidence type="ECO:0000256" key="6">
    <source>
        <dbReference type="ARBA" id="ARBA00022840"/>
    </source>
</evidence>
<evidence type="ECO:0000256" key="1">
    <source>
        <dbReference type="ARBA" id="ARBA00004604"/>
    </source>
</evidence>
<feature type="compositionally biased region" description="Basic and acidic residues" evidence="11">
    <location>
        <begin position="5215"/>
        <end position="5227"/>
    </location>
</feature>
<dbReference type="OrthoDB" id="5186at2759"/>
<evidence type="ECO:0000256" key="10">
    <source>
        <dbReference type="SAM" id="Coils"/>
    </source>
</evidence>
<keyword evidence="10" id="KW-0175">Coiled coil</keyword>
<keyword evidence="6 9" id="KW-0067">ATP-binding</keyword>
<dbReference type="GO" id="GO:0000027">
    <property type="term" value="P:ribosomal large subunit assembly"/>
    <property type="evidence" value="ECO:0007669"/>
    <property type="project" value="InterPro"/>
</dbReference>
<feature type="compositionally biased region" description="Basic and acidic residues" evidence="11">
    <location>
        <begin position="5086"/>
        <end position="5096"/>
    </location>
</feature>
<dbReference type="GO" id="GO:0000055">
    <property type="term" value="P:ribosomal large subunit export from nucleus"/>
    <property type="evidence" value="ECO:0007669"/>
    <property type="project" value="TreeGrafter"/>
</dbReference>
<feature type="compositionally biased region" description="Low complexity" evidence="11">
    <location>
        <begin position="5072"/>
        <end position="5082"/>
    </location>
</feature>
<feature type="compositionally biased region" description="Acidic residues" evidence="11">
    <location>
        <begin position="4867"/>
        <end position="4876"/>
    </location>
</feature>
<keyword evidence="8 9" id="KW-0539">Nucleus</keyword>
<dbReference type="InterPro" id="IPR012099">
    <property type="entry name" value="Midasin"/>
</dbReference>
<evidence type="ECO:0000256" key="8">
    <source>
        <dbReference type="ARBA" id="ARBA00023242"/>
    </source>
</evidence>
<feature type="compositionally biased region" description="Acidic residues" evidence="11">
    <location>
        <begin position="5199"/>
        <end position="5211"/>
    </location>
</feature>
<dbReference type="EMBL" id="CAID01000001">
    <property type="protein sequence ID" value="CEF96755.1"/>
    <property type="molecule type" value="Genomic_DNA"/>
</dbReference>
<reference evidence="14" key="1">
    <citation type="journal article" date="2006" name="Proc. Natl. Acad. Sci. U.S.A.">
        <title>Genome analysis of the smallest free-living eukaryote Ostreococcus tauri unveils many unique features.</title>
        <authorList>
            <person name="Derelle E."/>
            <person name="Ferraz C."/>
            <person name="Rombauts S."/>
            <person name="Rouze P."/>
            <person name="Worden A.Z."/>
            <person name="Robbens S."/>
            <person name="Partensky F."/>
            <person name="Degroeve S."/>
            <person name="Echeynie S."/>
            <person name="Cooke R."/>
            <person name="Saeys Y."/>
            <person name="Wuyts J."/>
            <person name="Jabbari K."/>
            <person name="Bowler C."/>
            <person name="Panaud O."/>
            <person name="Piegu B."/>
            <person name="Ball S.G."/>
            <person name="Ral J.-P."/>
            <person name="Bouget F.-Y."/>
            <person name="Piganeau G."/>
            <person name="De Baets B."/>
            <person name="Picard A."/>
            <person name="Delseny M."/>
            <person name="Demaille J."/>
            <person name="Van de Peer Y."/>
            <person name="Moreau H."/>
        </authorList>
    </citation>
    <scope>NUCLEOTIDE SEQUENCE [LARGE SCALE GENOMIC DNA]</scope>
    <source>
        <strain evidence="14">OTTH 0595 / CCAP 157/2 / RCC745</strain>
    </source>
</reference>
<sequence length="5566" mass="609510">MRSATTRDAGRFHEYAARREARDLEFANERATFWIQPGTHELLDADADLSTGEYAPPAEGYVRIGGVEVRRRSETDTSPSRRTKGHAMIYTESARQNLAAVALALCQNRPVLLEGPAGCGKSAVLEEVARLTGNDDFVTLHLDAQTDSKSLLGAYVCGAAPGEFKWQPGALTQAVVRGVWVLIEDIDLAPFEVLSALVPLLEKRKLYVPGRGESVQAAPGFQLFGSVTTEAGRSASSSADPLSGLWTRVVVEPPRGDEATAILCGSYPNLAPLAHTMLATVRQVQTLCGQGGAIAGEAAGLGAISDQDVVIQEATGDARDAERAASGLEAQASDANHSLARVHAGRPFTLRDLLRWARRIATLRSHELALLRADKAAPPQLRAAAYGEAADLLAGMLPAGPGRRRVLKMIAATWGLPAEDTADATDRLHKPTIQEGHQSVAIGRCLLPVGARNLKGAKWSRTGHAMRLLERVAAAVQLNEPVLLVGETGTGKTALIQELARLTGAPLTVVNLSNQSESADFLGGFKPVNARHLCLPLLPKFHSAFNKTFPSASNAEFLTRIARYSEKRKWAHLLHAFRAGVERVAKLAAEAVKESKINTSGYEKANKRRKTSSALPDDLIEAWRDFERDLSTVEHSINASKNGGPVFAFVEGALVTALREGHWILLDEINLAPAETLERLGGVLESESGSIVLSERGDGEQIPRHPRFRLFGAMNPATDVGKRDLPSALKHRFVEIYAGETESREDLAMIVDAYLHGVPGVQVDDIVEFYMAARQAAHTTLLDSADQKPQYSLRTLSRACEYVRAAAGIYGVQRALFDGFAMSFLTLLKTESGVTLEKLMIKHLLRGTALKAVKNPPNPPAGDTHVLLEHFWVEAGDLSRISPEEGKYVVTETVKRHLSNLARAVLLRRHPILLQGPTSSGKTSLVEYLAQRTGHRFMRINNHEHTDLQEYLGTYVTDETGQLVFQEGALVQAVRKGYWVVLDELNLAPTDVLEALNRLLDDNRELFVPELQETIRPHPHFMLFATQNPPGAIYGGRKVLSKAFRNRFMELHIGDIPDEELKTILNTRCEIAPSYCVKLVEVMRELQRRRQGSRAFAGKDGYITARDLFRWANRQSNGYEELAADGFRVLGERLRSDSERNSIREVLEKCLKVPSLVESTLYASAQEGVLEKSLLDAASQAQKMGGLEAADAAALAETIAWTPAMRRLFALVEGCMNHKEPALLVGETGCGKTSVCQLLALLRGQRLRILNCHQHTETSDFIGGFRPTRTSERKDMMDEGKVAAPFAWEDGPLIQAMREGDILLVDELSLAEDSVLERLNSVLEPGRSITLPEKGGAEVEELTAHPNFLILATMNPGGDFGKKELSPALRNRFTEIWIGSVGTASEMENIVAKRMCETSVAPFAAHLAQFWEFYHENAGSSTARAALAVRDLIGWANFIREMVDNSRRAPLSPSEAYAHGAYLTLLDGLGLGLGMPEESAKQIKARCLSFLHGQLSEQDRASLAFAAAPEGDTATSFDVDTDGFFGVHPFKIKCGHHMTEKGGFALSAPSTKKNAARIMRAMQLRKPILLEGSPGVGKTSIISALAAASGHKLVRLNLSEQTDMMDLLGADLPAAGGAAGEFVWSDGAFLAALKAGDWVLLDELNLAPQPVLEGLNAVLDHRAEVFVPELGQTFRCPPTFRVFAAQNPVQEGGGRKGLPKSFLNRFTRVHVEPMCADDLNYISLALHPEIPVESVSSMVRFNASLAQAASAPGGSFARAGAPWEFNLRDILRWCDLAERSTTLEPRVAVERLFGTLFLQRLRTHVDREQCSKFFMDAFGHMPPEVNGRHLFVEGEQLCVGDARVNCGETKLSNIDDAKYSLLPGQLGALEAVAHCVQRGWMSILVGGTASGKTTIVQMLAALSGNRLRQATLTAATDTSELLGSFEQRDPSRDRAAVEEDIFQALKSSCGERTTWLNIELFDTLWTAWERYRSRMRTSVDMSGADSYTALMDVLRALYSIDGGAFSTGLKERVENIGQRAWAPGPSPDAGKFEWVDGVLLNAVMNGEWVLLENANLCSPTVLDRLNPLLEPEGFLLVNECGLINGKPRVVKAHPNFRLFLAIDPRHGEISRAMRNRGVEVFLLPPEGASASAHDVALPSPLRMPPADPTVEDDITKILESVGVPGGFAQSIMVQAHSSFGDRTSRPGLKAVSSRLLAEWGTLAQELLSRGHDVQVALWSSWSQVYMRGESNETIRAVARNAFQSACASAFESLRKLATGEPVVEDVTARSVMYQPMCWPNASIANEALMYGSHDTESQHKSQTALFEGIVAQLAGQLIGETELSALSPFITGALPVSATMRRIGITVHHEAMKSDGSTISNLIVTLKASARQILDDVIIRGDLHNLDGVAMRLSTFAHFTQVDSLPAVKDEVLSTVNALNAIKEHPFMVSAHAGDSTLRSMVIRGALQRASTELHAQRSAEAYGMNASSCLQLSIQRNEDDVARTRAAPVHACVDVISVVLGNFARFEDAVLRLVCAVDKNFSSHEYALLSEFQDWRIGLENLAVASRADLFKIDPTSGLVASADVVEAMAVVWMKVREMLSATQNLDVDMDSLSVIMEQVRNAAGFMDAALEIPAGKPIDPLLWKHAGRPSIPKTEFLLKLETSVRDICHALQVRSSVATDLDLALNRRMYDTNSANNDATFSAACAALGAGVALRSAALEGLCFFAWTHVDANTGFVANSEIELQASEIPRLLTLKCIHRAKLSGVVMISQMEEDEDAVVNLREKRHICDLPVRELLSSADKDEPWKLGKIGDVDVPAYPATGFPAWSLKWESIARLNGGLSPIAELWSISSQAKLLSILTSRAVQGRDDIMSAMEAMLAAQGITFGISSSPRTPADFVAHRHLLWLYGDASNINVFEKTQALSEHLHDMWLRWHASQWNNSMDATPHSLLPTFKKETAFESPVSAVWTSASGPVRFERATATAFGSAIVTDSKIGCAERLPRILQLRMASRLMRFEREDPVMASREDWLSVGSLTAQVLLSHKSLLVDDSGRSVALTNAINAMMKLLHTSSAKSALSTANALIEACAGLCEVYPPLEELREKVLEPLVRTLCEGSTHRDVMRSAALSGEQGARDRGRRGNAWTMLGLLRLNLLLPAGLSDPAVTVRTELRLAESILDGEMKPLVGVMTWQRRTPCAPSADYENLKVCIDRCDVLSRERERLGSLSIPRPMPSRWVALRRDVERFREGLAAAQRLISLLDKCSELSPDESAMMEAETWLSSSAQWCSRLNEEYSAYRDMTQPIQLAVYEMRRGVALAADSARARVKSSGDLFAAATALFSFPTVVNSKYEGSMSLLLSEERVLHALSEAENISTAHLSSNPKSGDLALNALRVALTSALSEARLDGALSMNTWQRLSKCFTTFAALYENCREEDLEAEREATEIFKQATKGPTSYEAAEANDNATEERAYRIAFKDFSSDYAEFKDEPGAPLMLEHDCIEDGKKEEDEDADDEANITRAARMAGILEGELAEELVNVHYAALATLRGAPTHITEDSDDSTSAQEKIVRSTRLMKYGKYVRNLSSEEALRASEFARAYDTGISVLKASQLSLPVAVDYASRLGHSLRVALEHSAVSKPALSMDTLGASPYESQFSLEEDDVMTARTKRTQVELDEDAAADAIDSEMNVGGCPGEMALLVPPVAAARRRLAELLEEWPEHPLLTQLAQICDRMLSLPLLGPVKAGLTGIELLLARAQIWEESAASHTSLKEQLSECAKLALRWRARELRTWPRLLARCSERHASRAKRTWFAVRRLLSSMKSRALLGEEASDDANDKKVDLEKFHQITVALEEYLQGSTIGEFDTRLELIWCFYAEFEVEIRACRARGSKTTKQDDALCAVLHNVWRYYSQFQNVIDKHVEAIRKPCEIKLRDHAKLAKWEDRGFHAMKVQGEANQRSLHKFVRAFDTALNGLVLPILEKAASQTGFKELSSDGGAQALPMLVGANANVKVKPSNDELEVVRSAREAGAETMRHAELDSLRMHRQTWVAACDEANTQTKQAVAFASQVAQQIKDEQKFAIADEDENLYQSRLPSLVKRAGDILGDALNGEEGYDVRSAGAESLDDFAVTIASRANALRDDKAAKKAIKKKALQDLLKALPAMGIKHSRGAVPAEYRTAAAWFTEAAMKHPRCLSVLGQDTVDTFHTADKYYYRSMARIQRLWRVQGLQNPDLTSREMEIATLSCEHLLHILRLQRLTISAAAEAEADIDVAYVSLLAASERAALPSQQFSESYLIEQYDLVARFEAACIDVSLVNRAVCAAEPLAELKTMTPAVTKALNECKQVARRSRARLEPFVVSTLECADLRVGKLRPSSKAWRSSAITSDAALDAIRANFNDFKGLKEVLTTAQNEAQDKLHSGEIGLHGANALPGWDFLRSIVEADVERQESDFNRGVYHMEKSFDADESISRHLESLRENIENVVQSSLLWVQGVDAASKPIMVKREIVDEGEDEEEEADGTMETYEAAVGGALNPKRLDRLVCAVRDVVRDVKIVVDQATEINQREWSQYVVARVGALAPLLGLLRSAVRTVLREYINFHKSSCKLESVLTALFLGLSTEGFCIPPEETEGEAGGGMMDDQSGTGMGAGEGKKDVADEIENEDQIMGMEDLEKEEEEEKEKGRGEEEDEGGIEMQNEFEGITEDVDPGDDNEEKENGEQEMEKEMGEDGDDGDVIDERMWNDEDDMEENKNEAPEKYEKGSSVKQDDTQETETRAAEDEENDGKTPKEPEGEEKEKEEKEDPKQNDQSAAPEDDEGAVNDEEVEENHGLNPNKPEPEEFQMDDLNFEEDEEGEENADDANDESMRDDDAEETGGDQEENMDGGEKNLDGEGEMNDDGDGGITEEIMDVDDKDEDGGDDENDLATDDVADDANVAEDAMDEDGEDGGPKGQGTGGGGDQDVTETQGQGGETGANAQGSEGQGEEQTKSQPQNTADAHMSAPQNDDGSQLPPPQSSTDIPSSGADGEGTGAGVSGGEGTVAPMAGSSGGDQNKKTPPPSQRQQETNPHRSLGDALKKWRERLNVVGDAAEHEDVADQGGADAGAEGNEYEFERDADKGGMDDDDANGEGGIQTLANATEEQALRHNLNESKDDDDDTNDNLEQMEMQEDNRVDANNEGDQGPGDGDNETDKVPSAAAAAKQRKKNDSSKKDMVGKDPHAAAIEAEEDVDNEEMVDADAVPDREGKGGDESKIALQLEYTSLDGSNEKTRELTAEDVERARMEAEQSLTQWREKASDDRGNESSAQNLWRKLEQLTTSLSAELAEKLRLILEPTLASRLQGDFKTGKRLNMRKIIPYIASDFRKDKIWLRRSRPSARKYQVMLAIDDSRSMAENHCGHIALESMVLLARAMARLEVGEIGVVGFGAGANAVRTLHPLGAPFTDQDGPSLVSKLSFAEDNTLADRPMVQLLETINARLAVAREQIRGGGTKLQQLVLIIADGRFHEKEALRRCMREVGAQRGLLVAFIVLDNPQNSLLNMQSVSFAGGKPVMKKYLDSFPFPFYVLVQDVSQLPATISDLLRQWFEMTSSHD</sequence>
<gene>
    <name evidence="13" type="ORF">OT_ostta01g04120</name>
</gene>
<dbReference type="InterPro" id="IPR002035">
    <property type="entry name" value="VWF_A"/>
</dbReference>
<evidence type="ECO:0000256" key="2">
    <source>
        <dbReference type="ARBA" id="ARBA00004642"/>
    </source>
</evidence>
<comment type="function">
    <text evidence="9">Nuclear chaperone required for maturation and nuclear export of pre-60S ribosome subunits.</text>
</comment>
<dbReference type="PIRSF" id="PIRSF010340">
    <property type="entry name" value="Midasin"/>
    <property type="match status" value="1"/>
</dbReference>
<name>A0A090LY22_OSTTA</name>
<feature type="region of interest" description="Disordered" evidence="11">
    <location>
        <begin position="4607"/>
        <end position="5227"/>
    </location>
</feature>
<dbReference type="InterPro" id="IPR025662">
    <property type="entry name" value="Sigma_54_int_dom_ATP-bd_1"/>
</dbReference>
<dbReference type="RefSeq" id="XP_022838280.1">
    <property type="nucleotide sequence ID" value="XM_022985399.1"/>
</dbReference>
<keyword evidence="7 9" id="KW-0143">Chaperone</keyword>
<dbReference type="FunFam" id="3.40.50.300:FF:000142">
    <property type="entry name" value="Midasin"/>
    <property type="match status" value="1"/>
</dbReference>
<comment type="caution">
    <text evidence="13">The sequence shown here is derived from an EMBL/GenBank/DDBJ whole genome shotgun (WGS) entry which is preliminary data.</text>
</comment>
<dbReference type="STRING" id="70448.A0A090LY22"/>
<dbReference type="SUPFAM" id="SSF52540">
    <property type="entry name" value="P-loop containing nucleoside triphosphate hydrolases"/>
    <property type="match status" value="6"/>
</dbReference>
<evidence type="ECO:0000256" key="3">
    <source>
        <dbReference type="ARBA" id="ARBA00007188"/>
    </source>
</evidence>
<dbReference type="FunFam" id="3.40.50.300:FF:000582">
    <property type="entry name" value="Midasin"/>
    <property type="match status" value="1"/>
</dbReference>
<feature type="compositionally biased region" description="Acidic residues" evidence="11">
    <location>
        <begin position="4815"/>
        <end position="4859"/>
    </location>
</feature>
<evidence type="ECO:0000256" key="5">
    <source>
        <dbReference type="ARBA" id="ARBA00022741"/>
    </source>
</evidence>
<feature type="region of interest" description="Disordered" evidence="11">
    <location>
        <begin position="5258"/>
        <end position="5278"/>
    </location>
</feature>
<feature type="compositionally biased region" description="Basic and acidic residues" evidence="11">
    <location>
        <begin position="5180"/>
        <end position="5194"/>
    </location>
</feature>
<dbReference type="GO" id="GO:0005730">
    <property type="term" value="C:nucleolus"/>
    <property type="evidence" value="ECO:0007669"/>
    <property type="project" value="UniProtKB-SubCell"/>
</dbReference>
<evidence type="ECO:0000259" key="12">
    <source>
        <dbReference type="PROSITE" id="PS50234"/>
    </source>
</evidence>
<feature type="domain" description="VWFA" evidence="12">
    <location>
        <begin position="5355"/>
        <end position="5554"/>
    </location>
</feature>
<dbReference type="PROSITE" id="PS00675">
    <property type="entry name" value="SIGMA54_INTERACT_1"/>
    <property type="match status" value="1"/>
</dbReference>
<dbReference type="InterPro" id="IPR003593">
    <property type="entry name" value="AAA+_ATPase"/>
</dbReference>
<feature type="compositionally biased region" description="Basic and acidic residues" evidence="11">
    <location>
        <begin position="5042"/>
        <end position="5070"/>
    </location>
</feature>
<dbReference type="InterPro" id="IPR036465">
    <property type="entry name" value="vWFA_dom_sf"/>
</dbReference>
<dbReference type="Pfam" id="PF17867">
    <property type="entry name" value="AAA_lid_7"/>
    <property type="match status" value="3"/>
</dbReference>
<dbReference type="InterPro" id="IPR040848">
    <property type="entry name" value="AAA_lid_7"/>
</dbReference>
<dbReference type="Proteomes" id="UP000009170">
    <property type="component" value="Unassembled WGS sequence"/>
</dbReference>
<dbReference type="Pfam" id="PF17865">
    <property type="entry name" value="AAA_lid_5"/>
    <property type="match status" value="1"/>
</dbReference>
<feature type="compositionally biased region" description="Acidic residues" evidence="11">
    <location>
        <begin position="4882"/>
        <end position="4922"/>
    </location>
</feature>
<dbReference type="InterPro" id="IPR011704">
    <property type="entry name" value="ATPase_dyneun-rel_AAA"/>
</dbReference>
<keyword evidence="5 9" id="KW-0547">Nucleotide-binding</keyword>
<evidence type="ECO:0000256" key="11">
    <source>
        <dbReference type="SAM" id="MobiDB-lite"/>
    </source>
</evidence>
<dbReference type="FunCoup" id="A0A090LY22">
    <property type="interactions" value="1336"/>
</dbReference>
<feature type="compositionally biased region" description="Polar residues" evidence="11">
    <location>
        <begin position="4964"/>
        <end position="4983"/>
    </location>
</feature>
<dbReference type="FunFam" id="3.40.50.300:FF:001384">
    <property type="entry name" value="Midasin"/>
    <property type="match status" value="1"/>
</dbReference>
<keyword evidence="14" id="KW-1185">Reference proteome</keyword>
<comment type="similarity">
    <text evidence="3 9">Belongs to the midasin family.</text>
</comment>